<dbReference type="Gene3D" id="3.40.50.2000">
    <property type="entry name" value="Glycogen Phosphorylase B"/>
    <property type="match status" value="2"/>
</dbReference>
<evidence type="ECO:0000313" key="7">
    <source>
        <dbReference type="EMBL" id="GGN33631.1"/>
    </source>
</evidence>
<dbReference type="Proteomes" id="UP000653411">
    <property type="component" value="Unassembled WGS sequence"/>
</dbReference>
<evidence type="ECO:0000256" key="1">
    <source>
        <dbReference type="ARBA" id="ARBA00006962"/>
    </source>
</evidence>
<reference evidence="7" key="1">
    <citation type="journal article" date="2014" name="Int. J. Syst. Evol. Microbiol.">
        <title>Complete genome sequence of Corynebacterium casei LMG S-19264T (=DSM 44701T), isolated from a smear-ripened cheese.</title>
        <authorList>
            <consortium name="US DOE Joint Genome Institute (JGI-PGF)"/>
            <person name="Walter F."/>
            <person name="Albersmeier A."/>
            <person name="Kalinowski J."/>
            <person name="Ruckert C."/>
        </authorList>
    </citation>
    <scope>NUCLEOTIDE SEQUENCE</scope>
    <source>
        <strain evidence="7">CGMCC 4.7110</strain>
    </source>
</reference>
<organism evidence="7 8">
    <name type="scientific">Streptomyces fuscichromogenes</name>
    <dbReference type="NCBI Taxonomy" id="1324013"/>
    <lineage>
        <taxon>Bacteria</taxon>
        <taxon>Bacillati</taxon>
        <taxon>Actinomycetota</taxon>
        <taxon>Actinomycetes</taxon>
        <taxon>Kitasatosporales</taxon>
        <taxon>Streptomycetaceae</taxon>
        <taxon>Streptomyces</taxon>
    </lineage>
</organism>
<dbReference type="GO" id="GO:0017000">
    <property type="term" value="P:antibiotic biosynthetic process"/>
    <property type="evidence" value="ECO:0007669"/>
    <property type="project" value="UniProtKB-KW"/>
</dbReference>
<feature type="domain" description="Erythromycin biosynthesis protein CIII-like C-terminal" evidence="5">
    <location>
        <begin position="281"/>
        <end position="421"/>
    </location>
</feature>
<keyword evidence="4" id="KW-0045">Antibiotic biosynthesis</keyword>
<dbReference type="InterPro" id="IPR050426">
    <property type="entry name" value="Glycosyltransferase_28"/>
</dbReference>
<comment type="similarity">
    <text evidence="1">Belongs to the glycosyltransferase 28 family.</text>
</comment>
<dbReference type="InterPro" id="IPR002213">
    <property type="entry name" value="UDP_glucos_trans"/>
</dbReference>
<comment type="caution">
    <text evidence="7">The sequence shown here is derived from an EMBL/GenBank/DDBJ whole genome shotgun (WGS) entry which is preliminary data.</text>
</comment>
<dbReference type="InterPro" id="IPR048284">
    <property type="entry name" value="EryCIII-like_N"/>
</dbReference>
<keyword evidence="3 7" id="KW-0808">Transferase</keyword>
<reference evidence="7" key="2">
    <citation type="submission" date="2020-09" db="EMBL/GenBank/DDBJ databases">
        <authorList>
            <person name="Sun Q."/>
            <person name="Zhou Y."/>
        </authorList>
    </citation>
    <scope>NUCLEOTIDE SEQUENCE</scope>
    <source>
        <strain evidence="7">CGMCC 4.7110</strain>
    </source>
</reference>
<name>A0A917XKZ4_9ACTN</name>
<dbReference type="FunFam" id="3.40.50.2000:FF:000072">
    <property type="entry name" value="Glycosyl transferase"/>
    <property type="match status" value="1"/>
</dbReference>
<dbReference type="InterPro" id="IPR010610">
    <property type="entry name" value="EryCIII-like_C"/>
</dbReference>
<evidence type="ECO:0000256" key="3">
    <source>
        <dbReference type="ARBA" id="ARBA00022679"/>
    </source>
</evidence>
<evidence type="ECO:0000313" key="8">
    <source>
        <dbReference type="Proteomes" id="UP000653411"/>
    </source>
</evidence>
<evidence type="ECO:0000259" key="6">
    <source>
        <dbReference type="Pfam" id="PF21036"/>
    </source>
</evidence>
<dbReference type="EMBL" id="BMML01000021">
    <property type="protein sequence ID" value="GGN33631.1"/>
    <property type="molecule type" value="Genomic_DNA"/>
</dbReference>
<dbReference type="InterPro" id="IPR030953">
    <property type="entry name" value="Glycosyl_450act"/>
</dbReference>
<dbReference type="NCBIfam" id="TIGR04516">
    <property type="entry name" value="glycosyl_450act"/>
    <property type="match status" value="1"/>
</dbReference>
<gene>
    <name evidence="7" type="ORF">GCM10011578_073590</name>
</gene>
<proteinExistence type="inferred from homology"/>
<sequence length="430" mass="46648">MRVLMAAPALDAHFNGCVPLAWALRSAGHEVRVAAQPPLTDSITRAGLTAVPVGRDPELARVMAEAGPRIYAHHEGRDLMAGPDGTVDPEFLRTSNELMTGAFYARINDEETIDELVAFCRSWQPDLVLWETFTFAGAIAARVTGVPHARLLWGPDLFLHMRQALLGQYARDGAQAARAPGADPVRDWLTAQLARYGLDFTEETVTGQWRVDQMPASMRLAPGQHTVPMRYVPYNGPVPATVPPWLRTAPERPRLVLTKGLSVRTIDSPDGRAVTADDFFTAVADLDAEIIAILDDAERDRLTAIPGNTRVVDFASLHVLLPTCAAIVHHGGAGTWATAAIHGVPQLVLASMWDNIHRARRTQELGAGVFVPPAELDPAALRSALDRLLHEPSFAKGAQALRDEMTAEPAPNQIVPVLEQLAARHRTTAA</sequence>
<feature type="domain" description="Erythromycin biosynthesis protein CIII-like N-terminal" evidence="6">
    <location>
        <begin position="22"/>
        <end position="260"/>
    </location>
</feature>
<dbReference type="GO" id="GO:0016758">
    <property type="term" value="F:hexosyltransferase activity"/>
    <property type="evidence" value="ECO:0007669"/>
    <property type="project" value="UniProtKB-ARBA"/>
</dbReference>
<dbReference type="CDD" id="cd03784">
    <property type="entry name" value="GT1_Gtf-like"/>
    <property type="match status" value="1"/>
</dbReference>
<protein>
    <submittedName>
        <fullName evidence="7">Glycosyl transferase</fullName>
    </submittedName>
</protein>
<evidence type="ECO:0000256" key="2">
    <source>
        <dbReference type="ARBA" id="ARBA00022676"/>
    </source>
</evidence>
<dbReference type="Pfam" id="PF21036">
    <property type="entry name" value="EryCIII-like_N"/>
    <property type="match status" value="1"/>
</dbReference>
<dbReference type="PANTHER" id="PTHR48050:SF13">
    <property type="entry name" value="STEROL 3-BETA-GLUCOSYLTRANSFERASE UGT80A2"/>
    <property type="match status" value="1"/>
</dbReference>
<keyword evidence="8" id="KW-1185">Reference proteome</keyword>
<dbReference type="GO" id="GO:0008194">
    <property type="term" value="F:UDP-glycosyltransferase activity"/>
    <property type="evidence" value="ECO:0007669"/>
    <property type="project" value="InterPro"/>
</dbReference>
<dbReference type="SUPFAM" id="SSF53756">
    <property type="entry name" value="UDP-Glycosyltransferase/glycogen phosphorylase"/>
    <property type="match status" value="1"/>
</dbReference>
<evidence type="ECO:0000259" key="5">
    <source>
        <dbReference type="Pfam" id="PF06722"/>
    </source>
</evidence>
<accession>A0A917XKZ4</accession>
<evidence type="ECO:0000256" key="4">
    <source>
        <dbReference type="ARBA" id="ARBA00023194"/>
    </source>
</evidence>
<dbReference type="Pfam" id="PF06722">
    <property type="entry name" value="EryCIII-like_C"/>
    <property type="match status" value="1"/>
</dbReference>
<dbReference type="PANTHER" id="PTHR48050">
    <property type="entry name" value="STEROL 3-BETA-GLUCOSYLTRANSFERASE"/>
    <property type="match status" value="1"/>
</dbReference>
<keyword evidence="2" id="KW-0328">Glycosyltransferase</keyword>
<dbReference type="AlphaFoldDB" id="A0A917XKZ4"/>
<dbReference type="RefSeq" id="WP_189267223.1">
    <property type="nucleotide sequence ID" value="NZ_BMML01000021.1"/>
</dbReference>